<gene>
    <name evidence="6" type="ORF">M427DRAFT_40806</name>
</gene>
<proteinExistence type="inferred from homology"/>
<comment type="similarity">
    <text evidence="1">Belongs to the AB hydrolase superfamily. MetX family.</text>
</comment>
<feature type="active site" evidence="3">
    <location>
        <position position="436"/>
    </location>
</feature>
<dbReference type="Gene3D" id="3.40.50.1820">
    <property type="entry name" value="alpha/beta hydrolase"/>
    <property type="match status" value="1"/>
</dbReference>
<dbReference type="Proteomes" id="UP000070544">
    <property type="component" value="Unassembled WGS sequence"/>
</dbReference>
<dbReference type="InterPro" id="IPR008220">
    <property type="entry name" value="HAT_MetX-like"/>
</dbReference>
<evidence type="ECO:0000256" key="3">
    <source>
        <dbReference type="PIRSR" id="PIRSR000443-1"/>
    </source>
</evidence>
<feature type="region of interest" description="Disordered" evidence="4">
    <location>
        <begin position="280"/>
        <end position="306"/>
    </location>
</feature>
<evidence type="ECO:0000256" key="4">
    <source>
        <dbReference type="SAM" id="MobiDB-lite"/>
    </source>
</evidence>
<dbReference type="EMBL" id="KQ965733">
    <property type="protein sequence ID" value="KXS21178.1"/>
    <property type="molecule type" value="Genomic_DNA"/>
</dbReference>
<dbReference type="NCBIfam" id="TIGR01392">
    <property type="entry name" value="homoserO_Ac_trn"/>
    <property type="match status" value="1"/>
</dbReference>
<dbReference type="PANTHER" id="PTHR32268">
    <property type="entry name" value="HOMOSERINE O-ACETYLTRANSFERASE"/>
    <property type="match status" value="1"/>
</dbReference>
<feature type="region of interest" description="Disordered" evidence="4">
    <location>
        <begin position="493"/>
        <end position="523"/>
    </location>
</feature>
<dbReference type="HAMAP" id="MF_00296">
    <property type="entry name" value="MetX_acyltransf"/>
    <property type="match status" value="1"/>
</dbReference>
<reference evidence="6 7" key="1">
    <citation type="journal article" date="2015" name="Genome Biol. Evol.">
        <title>Phylogenomic analyses indicate that early fungi evolved digesting cell walls of algal ancestors of land plants.</title>
        <authorList>
            <person name="Chang Y."/>
            <person name="Wang S."/>
            <person name="Sekimoto S."/>
            <person name="Aerts A.L."/>
            <person name="Choi C."/>
            <person name="Clum A."/>
            <person name="LaButti K.M."/>
            <person name="Lindquist E.A."/>
            <person name="Yee Ngan C."/>
            <person name="Ohm R.A."/>
            <person name="Salamov A.A."/>
            <person name="Grigoriev I.V."/>
            <person name="Spatafora J.W."/>
            <person name="Berbee M.L."/>
        </authorList>
    </citation>
    <scope>NUCLEOTIDE SEQUENCE [LARGE SCALE GENOMIC DNA]</scope>
    <source>
        <strain evidence="6 7">JEL478</strain>
    </source>
</reference>
<dbReference type="InterPro" id="IPR000073">
    <property type="entry name" value="AB_hydrolase_1"/>
</dbReference>
<evidence type="ECO:0000313" key="7">
    <source>
        <dbReference type="Proteomes" id="UP000070544"/>
    </source>
</evidence>
<dbReference type="PIRSF" id="PIRSF000443">
    <property type="entry name" value="Homoser_Ac_trans"/>
    <property type="match status" value="1"/>
</dbReference>
<evidence type="ECO:0000259" key="5">
    <source>
        <dbReference type="Pfam" id="PF00561"/>
    </source>
</evidence>
<protein>
    <submittedName>
        <fullName evidence="6">Homoserine O-acetyltransferase</fullName>
    </submittedName>
</protein>
<dbReference type="OrthoDB" id="191364at2759"/>
<sequence>MASASPSNSSSLVHLVAGHKTYILPSVTLESGATITDVPVAYNTWGTLNAKGTNCVVVCHALSGSSDVSDWWGPLFQVLDTDRFFVIGFNVFGSPYGSASPLTLNPSASSLPPDLRPPCWPAYGPDFPSTTVRDDVRAHERILRELGVTRVQCVIGGSMGGFAALEWCLLFPSFVRTVIPVATSSRHSAWCVSWSEVQRQAIFADPVYDDGYYHPSNPPRAGLTAARMCALMTYRARVSTESRFSRRRVPTLPATRAEVTGGPAPVLLADAEYTPLASRPAQAAPKAWPTSSSPSSPSPSSPRKFLTPHAVLHSEGSKGLRLYPEEYEVGYVGKAGKGSLGGESSDTEEKVQTTSGEGRVAGEDEGVFYAQTYLRHHGRKFLSRFDPNCYVHITRKMDTHDVARGRVSDHLPDSERVAAVLGTVKQPALVIAVSSDFLYPVEEQEELARGIPNSRLRVVDSLHGHDGFLIELKQVNKHIQEFLKEFIPENDPELAEASPSRANGDISGGLDVRPSTPKMTAKV</sequence>
<dbReference type="STRING" id="1344416.A0A139AWT0"/>
<dbReference type="PANTHER" id="PTHR32268:SF11">
    <property type="entry name" value="HOMOSERINE O-ACETYLTRANSFERASE"/>
    <property type="match status" value="1"/>
</dbReference>
<name>A0A139AWT0_GONPJ</name>
<dbReference type="SUPFAM" id="SSF53474">
    <property type="entry name" value="alpha/beta-Hydrolases"/>
    <property type="match status" value="1"/>
</dbReference>
<keyword evidence="2 6" id="KW-0808">Transferase</keyword>
<dbReference type="Pfam" id="PF00561">
    <property type="entry name" value="Abhydrolase_1"/>
    <property type="match status" value="1"/>
</dbReference>
<dbReference type="GO" id="GO:0004414">
    <property type="term" value="F:homoserine O-acetyltransferase activity"/>
    <property type="evidence" value="ECO:0007669"/>
    <property type="project" value="TreeGrafter"/>
</dbReference>
<dbReference type="InterPro" id="IPR029058">
    <property type="entry name" value="AB_hydrolase_fold"/>
</dbReference>
<evidence type="ECO:0000313" key="6">
    <source>
        <dbReference type="EMBL" id="KXS21178.1"/>
    </source>
</evidence>
<evidence type="ECO:0000256" key="1">
    <source>
        <dbReference type="ARBA" id="ARBA00006886"/>
    </source>
</evidence>
<dbReference type="OMA" id="LGGCQGT"/>
<dbReference type="GO" id="GO:0009086">
    <property type="term" value="P:methionine biosynthetic process"/>
    <property type="evidence" value="ECO:0007669"/>
    <property type="project" value="TreeGrafter"/>
</dbReference>
<accession>A0A139AWT0</accession>
<organism evidence="6 7">
    <name type="scientific">Gonapodya prolifera (strain JEL478)</name>
    <name type="common">Monoblepharis prolifera</name>
    <dbReference type="NCBI Taxonomy" id="1344416"/>
    <lineage>
        <taxon>Eukaryota</taxon>
        <taxon>Fungi</taxon>
        <taxon>Fungi incertae sedis</taxon>
        <taxon>Chytridiomycota</taxon>
        <taxon>Chytridiomycota incertae sedis</taxon>
        <taxon>Monoblepharidomycetes</taxon>
        <taxon>Monoblepharidales</taxon>
        <taxon>Gonapodyaceae</taxon>
        <taxon>Gonapodya</taxon>
    </lineage>
</organism>
<dbReference type="AlphaFoldDB" id="A0A139AWT0"/>
<dbReference type="GO" id="GO:0009092">
    <property type="term" value="P:homoserine metabolic process"/>
    <property type="evidence" value="ECO:0007669"/>
    <property type="project" value="TreeGrafter"/>
</dbReference>
<feature type="region of interest" description="Disordered" evidence="4">
    <location>
        <begin position="335"/>
        <end position="356"/>
    </location>
</feature>
<keyword evidence="7" id="KW-1185">Reference proteome</keyword>
<feature type="active site" description="Nucleophile" evidence="3">
    <location>
        <position position="158"/>
    </location>
</feature>
<feature type="domain" description="AB hydrolase-1" evidence="5">
    <location>
        <begin position="56"/>
        <end position="244"/>
    </location>
</feature>
<feature type="active site" evidence="3">
    <location>
        <position position="465"/>
    </location>
</feature>
<evidence type="ECO:0000256" key="2">
    <source>
        <dbReference type="ARBA" id="ARBA00022679"/>
    </source>
</evidence>